<keyword evidence="2" id="KW-1185">Reference proteome</keyword>
<dbReference type="InterPro" id="IPR014710">
    <property type="entry name" value="RmlC-like_jellyroll"/>
</dbReference>
<protein>
    <submittedName>
        <fullName evidence="1">Crp/Fnr family transcriptional regulator</fullName>
    </submittedName>
</protein>
<comment type="caution">
    <text evidence="1">The sequence shown here is derived from an EMBL/GenBank/DDBJ whole genome shotgun (WGS) entry which is preliminary data.</text>
</comment>
<reference evidence="1 2" key="1">
    <citation type="submission" date="2019-02" db="EMBL/GenBank/DDBJ databases">
        <title>Arundinibacter roseus gen. nov., sp. nov., a new member of the family Cytophagaceae.</title>
        <authorList>
            <person name="Szuroczki S."/>
            <person name="Khayer B."/>
            <person name="Sproer C."/>
            <person name="Toumi M."/>
            <person name="Szabo A."/>
            <person name="Felfoldi T."/>
            <person name="Schumann P."/>
            <person name="Toth E."/>
        </authorList>
    </citation>
    <scope>NUCLEOTIDE SEQUENCE [LARGE SCALE GENOMIC DNA]</scope>
    <source>
        <strain evidence="1 2">DMA-k-7a</strain>
    </source>
</reference>
<dbReference type="OrthoDB" id="663011at2"/>
<dbReference type="SUPFAM" id="SSF51206">
    <property type="entry name" value="cAMP-binding domain-like"/>
    <property type="match status" value="1"/>
</dbReference>
<dbReference type="EMBL" id="SMJU01000003">
    <property type="protein sequence ID" value="TDB67468.1"/>
    <property type="molecule type" value="Genomic_DNA"/>
</dbReference>
<dbReference type="Gene3D" id="2.60.120.10">
    <property type="entry name" value="Jelly Rolls"/>
    <property type="match status" value="1"/>
</dbReference>
<evidence type="ECO:0000313" key="1">
    <source>
        <dbReference type="EMBL" id="TDB67468.1"/>
    </source>
</evidence>
<evidence type="ECO:0000313" key="2">
    <source>
        <dbReference type="Proteomes" id="UP000295706"/>
    </source>
</evidence>
<dbReference type="Proteomes" id="UP000295706">
    <property type="component" value="Unassembled WGS sequence"/>
</dbReference>
<dbReference type="AlphaFoldDB" id="A0A4R4KHG2"/>
<organism evidence="1 2">
    <name type="scientific">Arundinibacter roseus</name>
    <dbReference type="NCBI Taxonomy" id="2070510"/>
    <lineage>
        <taxon>Bacteria</taxon>
        <taxon>Pseudomonadati</taxon>
        <taxon>Bacteroidota</taxon>
        <taxon>Cytophagia</taxon>
        <taxon>Cytophagales</taxon>
        <taxon>Spirosomataceae</taxon>
        <taxon>Arundinibacter</taxon>
    </lineage>
</organism>
<gene>
    <name evidence="1" type="ORF">EZE20_05845</name>
</gene>
<proteinExistence type="predicted"/>
<dbReference type="InterPro" id="IPR000595">
    <property type="entry name" value="cNMP-bd_dom"/>
</dbReference>
<dbReference type="InterPro" id="IPR018490">
    <property type="entry name" value="cNMP-bd_dom_sf"/>
</dbReference>
<sequence length="189" mass="22385">MKDFLSKFRSFTEEEMEYFEGIGQIRCVAAKTLIFSADRPFSRLLFIHSGIIRTFRLIDSEDFSYYFFSNNDFAVDFQSYLTDTPSPIYFETLTDTTYTEFHKKDILQLYDNYPRFERLGRIMAEQAYLSAADRLKQHQTDDLKTRYLKLISKNPELFQTIPQHYIASYLGVKPQSLSRIRAELAGKFY</sequence>
<dbReference type="RefSeq" id="WP_132115478.1">
    <property type="nucleotide sequence ID" value="NZ_SMJU01000003.1"/>
</dbReference>
<accession>A0A4R4KHG2</accession>
<dbReference type="CDD" id="cd00038">
    <property type="entry name" value="CAP_ED"/>
    <property type="match status" value="1"/>
</dbReference>
<name>A0A4R4KHG2_9BACT</name>